<protein>
    <recommendedName>
        <fullName evidence="11">Phosphoribosyl-ATP pyrophosphatase</fullName>
        <shortName evidence="11">PRA-PH</shortName>
        <ecNumber evidence="11">3.6.1.31</ecNumber>
    </recommendedName>
</protein>
<dbReference type="RefSeq" id="WP_197920546.1">
    <property type="nucleotide sequence ID" value="NZ_CAWPTA010000006.1"/>
</dbReference>
<comment type="catalytic activity">
    <reaction evidence="1 11">
        <text>1-(5-phospho-beta-D-ribosyl)-ATP + H2O = 1-(5-phospho-beta-D-ribosyl)-5'-AMP + diphosphate + H(+)</text>
        <dbReference type="Rhea" id="RHEA:22828"/>
        <dbReference type="ChEBI" id="CHEBI:15377"/>
        <dbReference type="ChEBI" id="CHEBI:15378"/>
        <dbReference type="ChEBI" id="CHEBI:33019"/>
        <dbReference type="ChEBI" id="CHEBI:59457"/>
        <dbReference type="ChEBI" id="CHEBI:73183"/>
        <dbReference type="EC" id="3.6.1.31"/>
    </reaction>
</comment>
<organism evidence="12 13">
    <name type="scientific">Aurantiacibacter sediminis</name>
    <dbReference type="NCBI Taxonomy" id="2793064"/>
    <lineage>
        <taxon>Bacteria</taxon>
        <taxon>Pseudomonadati</taxon>
        <taxon>Pseudomonadota</taxon>
        <taxon>Alphaproteobacteria</taxon>
        <taxon>Sphingomonadales</taxon>
        <taxon>Erythrobacteraceae</taxon>
        <taxon>Aurantiacibacter</taxon>
    </lineage>
</organism>
<comment type="subcellular location">
    <subcellularLocation>
        <location evidence="2 11">Cytoplasm</location>
    </subcellularLocation>
</comment>
<name>A0ABS0N1T8_9SPHN</name>
<proteinExistence type="inferred from homology"/>
<dbReference type="EMBL" id="JAEANY010000001">
    <property type="protein sequence ID" value="MBH5321907.1"/>
    <property type="molecule type" value="Genomic_DNA"/>
</dbReference>
<evidence type="ECO:0000256" key="1">
    <source>
        <dbReference type="ARBA" id="ARBA00001460"/>
    </source>
</evidence>
<dbReference type="NCBIfam" id="NF001611">
    <property type="entry name" value="PRK00400.1-3"/>
    <property type="match status" value="1"/>
</dbReference>
<gene>
    <name evidence="11" type="primary">hisE</name>
    <name evidence="12" type="ORF">I5L03_04845</name>
</gene>
<keyword evidence="10 11" id="KW-0368">Histidine biosynthesis</keyword>
<dbReference type="CDD" id="cd11534">
    <property type="entry name" value="NTP-PPase_HisIE_like"/>
    <property type="match status" value="1"/>
</dbReference>
<evidence type="ECO:0000256" key="9">
    <source>
        <dbReference type="ARBA" id="ARBA00022840"/>
    </source>
</evidence>
<keyword evidence="13" id="KW-1185">Reference proteome</keyword>
<evidence type="ECO:0000256" key="3">
    <source>
        <dbReference type="ARBA" id="ARBA00005204"/>
    </source>
</evidence>
<dbReference type="Pfam" id="PF01503">
    <property type="entry name" value="PRA-PH"/>
    <property type="match status" value="1"/>
</dbReference>
<dbReference type="InterPro" id="IPR021130">
    <property type="entry name" value="PRib-ATP_PPHydrolase-like"/>
</dbReference>
<comment type="pathway">
    <text evidence="3 11">Amino-acid biosynthesis; L-histidine biosynthesis; L-histidine from 5-phospho-alpha-D-ribose 1-diphosphate: step 2/9.</text>
</comment>
<dbReference type="PANTHER" id="PTHR42945:SF9">
    <property type="entry name" value="HISTIDINE BIOSYNTHESIS BIFUNCTIONAL PROTEIN HISIE"/>
    <property type="match status" value="1"/>
</dbReference>
<keyword evidence="6 11" id="KW-0028">Amino-acid biosynthesis</keyword>
<evidence type="ECO:0000256" key="11">
    <source>
        <dbReference type="HAMAP-Rule" id="MF_01020"/>
    </source>
</evidence>
<evidence type="ECO:0000256" key="2">
    <source>
        <dbReference type="ARBA" id="ARBA00004496"/>
    </source>
</evidence>
<evidence type="ECO:0000256" key="5">
    <source>
        <dbReference type="ARBA" id="ARBA00022490"/>
    </source>
</evidence>
<dbReference type="EC" id="3.6.1.31" evidence="11"/>
<sequence>MDTLTKLEATIAARRSASPDQSYVAKLNAKGLPKIAEKVGEEATETIIAALTGSDAELTGEAADLLFHLLVLLSAKGVPLSDVMAELDRREGVSGLDEKASRPESPT</sequence>
<reference evidence="12 13" key="1">
    <citation type="submission" date="2020-11" db="EMBL/GenBank/DDBJ databases">
        <title>Erythrobacter sediminis sp. nov., a marine bacterium from a tidal flat of Garorim Bay.</title>
        <authorList>
            <person name="Kim D."/>
            <person name="Yoo Y."/>
            <person name="Kim J.-J."/>
        </authorList>
    </citation>
    <scope>NUCLEOTIDE SEQUENCE [LARGE SCALE GENOMIC DNA]</scope>
    <source>
        <strain evidence="12 13">JGD-13</strain>
    </source>
</reference>
<evidence type="ECO:0000313" key="12">
    <source>
        <dbReference type="EMBL" id="MBH5321907.1"/>
    </source>
</evidence>
<dbReference type="GO" id="GO:0004636">
    <property type="term" value="F:phosphoribosyl-ATP diphosphatase activity"/>
    <property type="evidence" value="ECO:0007669"/>
    <property type="project" value="UniProtKB-EC"/>
</dbReference>
<dbReference type="HAMAP" id="MF_01020">
    <property type="entry name" value="HisE"/>
    <property type="match status" value="1"/>
</dbReference>
<dbReference type="NCBIfam" id="NF001613">
    <property type="entry name" value="PRK00400.1-5"/>
    <property type="match status" value="1"/>
</dbReference>
<dbReference type="Gene3D" id="1.10.287.1080">
    <property type="entry name" value="MazG-like"/>
    <property type="match status" value="1"/>
</dbReference>
<keyword evidence="8 11" id="KW-0378">Hydrolase</keyword>
<comment type="similarity">
    <text evidence="4 11">Belongs to the PRA-PH family.</text>
</comment>
<keyword evidence="7 11" id="KW-0547">Nucleotide-binding</keyword>
<evidence type="ECO:0000313" key="13">
    <source>
        <dbReference type="Proteomes" id="UP000602442"/>
    </source>
</evidence>
<dbReference type="InterPro" id="IPR008179">
    <property type="entry name" value="HisE"/>
</dbReference>
<comment type="caution">
    <text evidence="12">The sequence shown here is derived from an EMBL/GenBank/DDBJ whole genome shotgun (WGS) entry which is preliminary data.</text>
</comment>
<evidence type="ECO:0000256" key="8">
    <source>
        <dbReference type="ARBA" id="ARBA00022801"/>
    </source>
</evidence>
<dbReference type="SUPFAM" id="SSF101386">
    <property type="entry name" value="all-alpha NTP pyrophosphatases"/>
    <property type="match status" value="1"/>
</dbReference>
<evidence type="ECO:0000256" key="7">
    <source>
        <dbReference type="ARBA" id="ARBA00022741"/>
    </source>
</evidence>
<dbReference type="NCBIfam" id="TIGR03188">
    <property type="entry name" value="histidine_hisI"/>
    <property type="match status" value="1"/>
</dbReference>
<keyword evidence="9 11" id="KW-0067">ATP-binding</keyword>
<accession>A0ABS0N1T8</accession>
<keyword evidence="5 11" id="KW-0963">Cytoplasm</keyword>
<dbReference type="PANTHER" id="PTHR42945">
    <property type="entry name" value="HISTIDINE BIOSYNTHESIS BIFUNCTIONAL PROTEIN"/>
    <property type="match status" value="1"/>
</dbReference>
<evidence type="ECO:0000256" key="10">
    <source>
        <dbReference type="ARBA" id="ARBA00023102"/>
    </source>
</evidence>
<evidence type="ECO:0000256" key="4">
    <source>
        <dbReference type="ARBA" id="ARBA00009392"/>
    </source>
</evidence>
<evidence type="ECO:0000256" key="6">
    <source>
        <dbReference type="ARBA" id="ARBA00022605"/>
    </source>
</evidence>
<dbReference type="Proteomes" id="UP000602442">
    <property type="component" value="Unassembled WGS sequence"/>
</dbReference>